<evidence type="ECO:0000256" key="1">
    <source>
        <dbReference type="ARBA" id="ARBA00004123"/>
    </source>
</evidence>
<dbReference type="Gene3D" id="2.40.50.690">
    <property type="match status" value="1"/>
</dbReference>
<dbReference type="InterPro" id="IPR033771">
    <property type="entry name" value="Rrp44_CSD1"/>
</dbReference>
<comment type="subcellular location">
    <subcellularLocation>
        <location evidence="1">Nucleus</location>
    </subcellularLocation>
</comment>
<keyword evidence="9" id="KW-0539">Nucleus</keyword>
<name>A0ABY7ER18_MYAAR</name>
<dbReference type="SUPFAM" id="SSF50249">
    <property type="entry name" value="Nucleic acid-binding proteins"/>
    <property type="match status" value="3"/>
</dbReference>
<feature type="region of interest" description="Disordered" evidence="11">
    <location>
        <begin position="909"/>
        <end position="929"/>
    </location>
</feature>
<keyword evidence="4" id="KW-0540">Nuclease</keyword>
<dbReference type="PANTHER" id="PTHR23355:SF35">
    <property type="entry name" value="EXOSOME COMPLEX EXONUCLEASE RRP44"/>
    <property type="match status" value="1"/>
</dbReference>
<dbReference type="SMART" id="SM00670">
    <property type="entry name" value="PINc"/>
    <property type="match status" value="1"/>
</dbReference>
<feature type="domain" description="RNB" evidence="13">
    <location>
        <begin position="437"/>
        <end position="698"/>
    </location>
</feature>
<dbReference type="Pfam" id="PF17215">
    <property type="entry name" value="Rrp44_S1"/>
    <property type="match status" value="1"/>
</dbReference>
<keyword evidence="7" id="KW-0269">Exonuclease</keyword>
<dbReference type="InterPro" id="IPR041505">
    <property type="entry name" value="Dis3_CSD2"/>
</dbReference>
<dbReference type="Pfam" id="PF17216">
    <property type="entry name" value="Rrp44_CSD1"/>
    <property type="match status" value="1"/>
</dbReference>
<keyword evidence="8" id="KW-0694">RNA-binding</keyword>
<feature type="non-terminal residue" evidence="14">
    <location>
        <position position="1"/>
    </location>
</feature>
<keyword evidence="6" id="KW-0271">Exosome</keyword>
<dbReference type="EMBL" id="CP111019">
    <property type="protein sequence ID" value="WAR11579.1"/>
    <property type="molecule type" value="Genomic_DNA"/>
</dbReference>
<dbReference type="InterPro" id="IPR033770">
    <property type="entry name" value="RRP44_S1"/>
</dbReference>
<evidence type="ECO:0000313" key="14">
    <source>
        <dbReference type="EMBL" id="WAR11579.1"/>
    </source>
</evidence>
<comment type="similarity">
    <text evidence="2 10">Belongs to the RNR ribonuclease family.</text>
</comment>
<dbReference type="InterPro" id="IPR002716">
    <property type="entry name" value="PIN_dom"/>
</dbReference>
<evidence type="ECO:0000256" key="4">
    <source>
        <dbReference type="ARBA" id="ARBA00022722"/>
    </source>
</evidence>
<evidence type="ECO:0000256" key="9">
    <source>
        <dbReference type="ARBA" id="ARBA00023242"/>
    </source>
</evidence>
<reference evidence="14" key="1">
    <citation type="submission" date="2022-11" db="EMBL/GenBank/DDBJ databases">
        <title>Centuries of genome instability and evolution in soft-shell clam transmissible cancer (bioRxiv).</title>
        <authorList>
            <person name="Hart S.F.M."/>
            <person name="Yonemitsu M.A."/>
            <person name="Giersch R.M."/>
            <person name="Beal B.F."/>
            <person name="Arriagada G."/>
            <person name="Davis B.W."/>
            <person name="Ostrander E.A."/>
            <person name="Goff S.P."/>
            <person name="Metzger M.J."/>
        </authorList>
    </citation>
    <scope>NUCLEOTIDE SEQUENCE</scope>
    <source>
        <strain evidence="14">MELC-2E11</strain>
        <tissue evidence="14">Siphon/mantle</tissue>
    </source>
</reference>
<dbReference type="SUPFAM" id="SSF88723">
    <property type="entry name" value="PIN domain-like"/>
    <property type="match status" value="1"/>
</dbReference>
<evidence type="ECO:0000259" key="13">
    <source>
        <dbReference type="SMART" id="SM00955"/>
    </source>
</evidence>
<dbReference type="CDD" id="cd09862">
    <property type="entry name" value="PIN_Rrp44-like"/>
    <property type="match status" value="1"/>
</dbReference>
<dbReference type="Pfam" id="PF17849">
    <property type="entry name" value="OB_Dis3"/>
    <property type="match status" value="1"/>
</dbReference>
<proteinExistence type="inferred from homology"/>
<evidence type="ECO:0000313" key="15">
    <source>
        <dbReference type="Proteomes" id="UP001164746"/>
    </source>
</evidence>
<dbReference type="InterPro" id="IPR001900">
    <property type="entry name" value="RNase_II/R"/>
</dbReference>
<evidence type="ECO:0000256" key="5">
    <source>
        <dbReference type="ARBA" id="ARBA00022801"/>
    </source>
</evidence>
<protein>
    <submittedName>
        <fullName evidence="14">RRP44-like protein</fullName>
    </submittedName>
</protein>
<evidence type="ECO:0000256" key="8">
    <source>
        <dbReference type="ARBA" id="ARBA00022884"/>
    </source>
</evidence>
<keyword evidence="5" id="KW-0378">Hydrolase</keyword>
<dbReference type="Gene3D" id="3.40.50.1010">
    <property type="entry name" value="5'-nuclease"/>
    <property type="match status" value="1"/>
</dbReference>
<accession>A0ABY7ER18</accession>
<dbReference type="InterPro" id="IPR012340">
    <property type="entry name" value="NA-bd_OB-fold"/>
</dbReference>
<evidence type="ECO:0000256" key="2">
    <source>
        <dbReference type="ARBA" id="ARBA00005785"/>
    </source>
</evidence>
<dbReference type="PROSITE" id="PS01175">
    <property type="entry name" value="RIBONUCLEASE_II"/>
    <property type="match status" value="1"/>
</dbReference>
<evidence type="ECO:0000256" key="3">
    <source>
        <dbReference type="ARBA" id="ARBA00022552"/>
    </source>
</evidence>
<evidence type="ECO:0000256" key="6">
    <source>
        <dbReference type="ARBA" id="ARBA00022835"/>
    </source>
</evidence>
<dbReference type="Pfam" id="PF13638">
    <property type="entry name" value="PIN_4"/>
    <property type="match status" value="1"/>
</dbReference>
<gene>
    <name evidence="14" type="ORF">MAR_025759</name>
</gene>
<evidence type="ECO:0000256" key="11">
    <source>
        <dbReference type="SAM" id="MobiDB-lite"/>
    </source>
</evidence>
<evidence type="ECO:0000256" key="7">
    <source>
        <dbReference type="ARBA" id="ARBA00022839"/>
    </source>
</evidence>
<dbReference type="InterPro" id="IPR050180">
    <property type="entry name" value="RNR_Ribonuclease"/>
</dbReference>
<evidence type="ECO:0000256" key="10">
    <source>
        <dbReference type="RuleBase" id="RU003901"/>
    </source>
</evidence>
<dbReference type="Pfam" id="PF00773">
    <property type="entry name" value="RNB"/>
    <property type="match status" value="2"/>
</dbReference>
<dbReference type="Gene3D" id="2.40.50.140">
    <property type="entry name" value="Nucleic acid-binding proteins"/>
    <property type="match status" value="1"/>
</dbReference>
<keyword evidence="3" id="KW-0698">rRNA processing</keyword>
<dbReference type="InterPro" id="IPR022966">
    <property type="entry name" value="RNase_II/R_CS"/>
</dbReference>
<feature type="domain" description="PIN" evidence="12">
    <location>
        <begin position="33"/>
        <end position="156"/>
    </location>
</feature>
<sequence>MLTNKIFLKKTKKGSILKIVREHYLRDDISCGSALCEKCLHEPKGPSLEESPIDVLEDSAIQNVIILQTVLEEVRHRSAPAYKRLKDVISNPAKHFYSFANEFNKDTYVEREPGEKSNDRNDRAIREASLWYQAHLTKLRTKISVVLVTNDADNRTKAKEKGLTAFTIQEYVKGMKENGSLLDKLAHVGTSMVVQRDKVQFPEHLSMSELQRGIKTGKFLQGSFLASRENYLEANVSIHGQEKMVFLQGHKNLNRAVNDDVVAIEMLPETEWSCPSSLVLEETEEKADDADIEAEDASLKRNKVPKDLRQPTGRVVGIIKRNWRQYCGILQKSAVKEATRHLFVPAEKKMPKIRIETRQAADLCSQRIVVAIDSWPRNSRYPQGHFVRKLGTIGDKETENEVLLLEHDVPHSAFSQQVLAFLPSLPWTITEEDMKHRTDLRHLTVCSVDPPGCTDIDDALHCRDLQNGNLEVGVHIADVSHFIRPGNAMDKEASSRGTTVYLVDKRIDMVPELLSSNLCSLRSDGDSALTLASPEIRFNIDSETHDPIDVQAKQLMDTNSMVEEFMLLANISTAERIHQEFPNCAVLRRHPSPPPSNFDPLIKAALSKGFKMNVSTGKDLADSLNAAVIPDDTYFNTMLRIMTTRCMMQAVYFCSGMIPESEFLHYGLASEIYTHFTSPIRRYSDILVHRLLAVCIGADASYPELLEKQKTQAVCNNLNYRHKMAQYAGRASVNLHTHLFFKKRVVDEEGYILFVRKNAVQVLIPKYGLEATLYLNTESRKKGPVFVFNEEENTQSCGDVTLRVFDRLIVQISIDRTNVQHLKLRQIDLIPNRLSRPTTLGVFDGQIVQMDETLVPAREQMSQLGGRPGPARRLNVRDAVDAVQVLLDRNNRPERLPVNINLGRPLGPARFQPTVDNRPVSSRRGPARGLNLNDVLGTDLLPRSLRRGPASLPGKNVLGRPLGWAVPLSTANDLQRCPRTSCSAQVIPQRCRYTPVLTGPRGNYCLGCPEDICPRAGRRARRRERRMRRRVCRVLGICFGEDYTTIPEYPGNDISIEFAYAITLDS</sequence>
<dbReference type="Proteomes" id="UP001164746">
    <property type="component" value="Chromosome 8"/>
</dbReference>
<dbReference type="Gene3D" id="2.40.50.700">
    <property type="match status" value="1"/>
</dbReference>
<keyword evidence="15" id="KW-1185">Reference proteome</keyword>
<dbReference type="SMART" id="SM00955">
    <property type="entry name" value="RNB"/>
    <property type="match status" value="1"/>
</dbReference>
<evidence type="ECO:0000259" key="12">
    <source>
        <dbReference type="SMART" id="SM00670"/>
    </source>
</evidence>
<dbReference type="InterPro" id="IPR029060">
    <property type="entry name" value="PIN-like_dom_sf"/>
</dbReference>
<organism evidence="14 15">
    <name type="scientific">Mya arenaria</name>
    <name type="common">Soft-shell clam</name>
    <dbReference type="NCBI Taxonomy" id="6604"/>
    <lineage>
        <taxon>Eukaryota</taxon>
        <taxon>Metazoa</taxon>
        <taxon>Spiralia</taxon>
        <taxon>Lophotrochozoa</taxon>
        <taxon>Mollusca</taxon>
        <taxon>Bivalvia</taxon>
        <taxon>Autobranchia</taxon>
        <taxon>Heteroconchia</taxon>
        <taxon>Euheterodonta</taxon>
        <taxon>Imparidentia</taxon>
        <taxon>Neoheterodontei</taxon>
        <taxon>Myida</taxon>
        <taxon>Myoidea</taxon>
        <taxon>Myidae</taxon>
        <taxon>Mya</taxon>
    </lineage>
</organism>
<dbReference type="PANTHER" id="PTHR23355">
    <property type="entry name" value="RIBONUCLEASE"/>
    <property type="match status" value="1"/>
</dbReference>